<dbReference type="VEuPathDB" id="MicrosporidiaDB:A0H76_1028"/>
<evidence type="ECO:0000313" key="1">
    <source>
        <dbReference type="EMBL" id="ORD95446.1"/>
    </source>
</evidence>
<dbReference type="Proteomes" id="UP000192356">
    <property type="component" value="Unassembled WGS sequence"/>
</dbReference>
<proteinExistence type="predicted"/>
<dbReference type="VEuPathDB" id="MicrosporidiaDB:A0H76_1027"/>
<dbReference type="EMBL" id="LVKB01000309">
    <property type="protein sequence ID" value="ORD95446.1"/>
    <property type="molecule type" value="Genomic_DNA"/>
</dbReference>
<comment type="caution">
    <text evidence="1">The sequence shown here is derived from an EMBL/GenBank/DDBJ whole genome shotgun (WGS) entry which is preliminary data.</text>
</comment>
<dbReference type="AlphaFoldDB" id="A0A1X0Q6R1"/>
<evidence type="ECO:0000313" key="2">
    <source>
        <dbReference type="Proteomes" id="UP000192356"/>
    </source>
</evidence>
<keyword evidence="2" id="KW-1185">Reference proteome</keyword>
<reference evidence="1 2" key="1">
    <citation type="journal article" date="2017" name="Environ. Microbiol.">
        <title>Decay of the glycolytic pathway and adaptation to intranuclear parasitism within Enterocytozoonidae microsporidia.</title>
        <authorList>
            <person name="Wiredu Boakye D."/>
            <person name="Jaroenlak P."/>
            <person name="Prachumwat A."/>
            <person name="Williams T.A."/>
            <person name="Bateman K.S."/>
            <person name="Itsathitphaisarn O."/>
            <person name="Sritunyalucksana K."/>
            <person name="Paszkiewicz K.H."/>
            <person name="Moore K.A."/>
            <person name="Stentiford G.D."/>
            <person name="Williams B.A."/>
        </authorList>
    </citation>
    <scope>NUCLEOTIDE SEQUENCE [LARGE SCALE GENOMIC DNA]</scope>
    <source>
        <strain evidence="1 2">GB1</strain>
    </source>
</reference>
<organism evidence="1 2">
    <name type="scientific">Hepatospora eriocheir</name>
    <dbReference type="NCBI Taxonomy" id="1081669"/>
    <lineage>
        <taxon>Eukaryota</taxon>
        <taxon>Fungi</taxon>
        <taxon>Fungi incertae sedis</taxon>
        <taxon>Microsporidia</taxon>
        <taxon>Hepatosporidae</taxon>
        <taxon>Hepatospora</taxon>
    </lineage>
</organism>
<sequence>MFGFISGYEINTFKNLFNLEYKEESFKKNIYCRTMKYFNCEENSIVDLNNLSSFRFGTVYFDQKINISFFIICRKSDLENVIYDFKYLIKNGLNCYYIYKNNINAMCNSSFVSTILKELESKYSDFKIFFEVYKIKDYFHTKSLNTLISRLNQIIDLNILNDFAIDFCFSIFGKSNEETFMIKNNIYKTKFINKYFCNADFKYCNYKKNFYFFDVKYNLISLVCGLFKVDFYNSFVNNYISPKERNVIVLYLSLSLISKFFNFNINDENNTIREYLNDYIKVLDDLNYSDIGKISLQIEFSINVKNIFDVIVVLYTLVCDDLICSEIKTVIYDRYKRYLSNFISDARLISSLIKIKFNSNFTKKILENFEIFKYDSKYYKEFLNNNSCFNIKLSFLIHLIMTEYWFREFFIKGYKCITPFSSEYKMIYTHTFEYIHYNKETMRCLFSSKESLNDTLRVLKLIMTKCRNFKSFHEKGLTHLEYLEIFLDFDNLLE</sequence>
<dbReference type="VEuPathDB" id="MicrosporidiaDB:HERIO_2491"/>
<name>A0A1X0Q6R1_9MICR</name>
<protein>
    <submittedName>
        <fullName evidence="1">Uncharacterized protein</fullName>
    </submittedName>
</protein>
<gene>
    <name evidence="1" type="ORF">HERIO_2491</name>
</gene>
<accession>A0A1X0Q6R1</accession>